<keyword evidence="3" id="KW-0964">Secreted</keyword>
<dbReference type="GO" id="GO:0006508">
    <property type="term" value="P:proteolysis"/>
    <property type="evidence" value="ECO:0007669"/>
    <property type="project" value="InterPro"/>
</dbReference>
<comment type="subcellular location">
    <subcellularLocation>
        <location evidence="1">Secreted</location>
    </subcellularLocation>
</comment>
<gene>
    <name evidence="10" type="ORF">CTEN210_01559</name>
</gene>
<feature type="signal peptide" evidence="8">
    <location>
        <begin position="1"/>
        <end position="19"/>
    </location>
</feature>
<evidence type="ECO:0000256" key="8">
    <source>
        <dbReference type="SAM" id="SignalP"/>
    </source>
</evidence>
<evidence type="ECO:0000256" key="2">
    <source>
        <dbReference type="ARBA" id="ARBA00007664"/>
    </source>
</evidence>
<dbReference type="InterPro" id="IPR009003">
    <property type="entry name" value="Peptidase_S1_PA"/>
</dbReference>
<keyword evidence="7" id="KW-0325">Glycoprotein</keyword>
<dbReference type="PANTHER" id="PTHR24276:SF91">
    <property type="entry name" value="AT26814P-RELATED"/>
    <property type="match status" value="1"/>
</dbReference>
<name>A0AAD3CH72_9STRA</name>
<dbReference type="InterPro" id="IPR001254">
    <property type="entry name" value="Trypsin_dom"/>
</dbReference>
<dbReference type="InterPro" id="IPR018114">
    <property type="entry name" value="TRYPSIN_HIS"/>
</dbReference>
<evidence type="ECO:0000259" key="9">
    <source>
        <dbReference type="PROSITE" id="PS50240"/>
    </source>
</evidence>
<dbReference type="AlphaFoldDB" id="A0AAD3CH72"/>
<dbReference type="Pfam" id="PF00089">
    <property type="entry name" value="Trypsin"/>
    <property type="match status" value="1"/>
</dbReference>
<dbReference type="SUPFAM" id="SSF50494">
    <property type="entry name" value="Trypsin-like serine proteases"/>
    <property type="match status" value="1"/>
</dbReference>
<evidence type="ECO:0000256" key="3">
    <source>
        <dbReference type="ARBA" id="ARBA00022525"/>
    </source>
</evidence>
<dbReference type="FunFam" id="2.40.10.10:FF:000054">
    <property type="entry name" value="Complement C1r subcomponent"/>
    <property type="match status" value="1"/>
</dbReference>
<comment type="similarity">
    <text evidence="2">Belongs to the peptidase S1 family.</text>
</comment>
<sequence length="405" mass="45164">MQFLVCFMLSVILIQIVSAQEIISLSSNVNGNAKKKQRIIGGNDTKLNSYPWFARFEGEIICGGSLITSEYVLTAAHCVAGKEERLKQSAKIKIGALCSKENNCGQYSESKGIRDIFVHPKYDASAFKNDIAIVRLDSASTIEPVKMDSNGISEFYSEEQTFEIMGFGLQQTYHTYLDLPTRLQQTKVKFVSNIECADAYSSSATKFIANKMLCASSPGKDACAGDSGGGLYDPTNDILSGITSWGIGCSSEIYPGVYARIATFIPWIEAAVCRNTSLDNKPSFCKKQKLSDTREQCDGDIYELDFQKDNSKNVLNFHVKEKDRNGYYNKTIKSGKIRKALKYKSREICVPKDQCYQVVVRSSSSQGLCCGNGTGFFRIKKKNKTEYSSRMREQRLKKVYFGNCS</sequence>
<evidence type="ECO:0000256" key="5">
    <source>
        <dbReference type="ARBA" id="ARBA00023026"/>
    </source>
</evidence>
<feature type="domain" description="Peptidase S1" evidence="9">
    <location>
        <begin position="39"/>
        <end position="273"/>
    </location>
</feature>
<dbReference type="InterPro" id="IPR043504">
    <property type="entry name" value="Peptidase_S1_PA_chymotrypsin"/>
</dbReference>
<dbReference type="EMBL" id="BLLK01000020">
    <property type="protein sequence ID" value="GFH45085.1"/>
    <property type="molecule type" value="Genomic_DNA"/>
</dbReference>
<evidence type="ECO:0000313" key="10">
    <source>
        <dbReference type="EMBL" id="GFH45085.1"/>
    </source>
</evidence>
<dbReference type="PANTHER" id="PTHR24276">
    <property type="entry name" value="POLYSERASE-RELATED"/>
    <property type="match status" value="1"/>
</dbReference>
<dbReference type="PRINTS" id="PR00722">
    <property type="entry name" value="CHYMOTRYPSIN"/>
</dbReference>
<evidence type="ECO:0000256" key="4">
    <source>
        <dbReference type="ARBA" id="ARBA00022729"/>
    </source>
</evidence>
<keyword evidence="5" id="KW-0843">Virulence</keyword>
<dbReference type="InterPro" id="IPR050430">
    <property type="entry name" value="Peptidase_S1"/>
</dbReference>
<dbReference type="PROSITE" id="PS00134">
    <property type="entry name" value="TRYPSIN_HIS"/>
    <property type="match status" value="1"/>
</dbReference>
<evidence type="ECO:0000256" key="7">
    <source>
        <dbReference type="ARBA" id="ARBA00023180"/>
    </source>
</evidence>
<dbReference type="GO" id="GO:0005576">
    <property type="term" value="C:extracellular region"/>
    <property type="evidence" value="ECO:0007669"/>
    <property type="project" value="UniProtKB-SubCell"/>
</dbReference>
<protein>
    <recommendedName>
        <fullName evidence="9">Peptidase S1 domain-containing protein</fullName>
    </recommendedName>
</protein>
<evidence type="ECO:0000256" key="6">
    <source>
        <dbReference type="ARBA" id="ARBA00023157"/>
    </source>
</evidence>
<dbReference type="CDD" id="cd00190">
    <property type="entry name" value="Tryp_SPc"/>
    <property type="match status" value="1"/>
</dbReference>
<dbReference type="Gene3D" id="2.40.10.10">
    <property type="entry name" value="Trypsin-like serine proteases"/>
    <property type="match status" value="1"/>
</dbReference>
<feature type="chain" id="PRO_5042264151" description="Peptidase S1 domain-containing protein" evidence="8">
    <location>
        <begin position="20"/>
        <end position="405"/>
    </location>
</feature>
<comment type="caution">
    <text evidence="10">The sequence shown here is derived from an EMBL/GenBank/DDBJ whole genome shotgun (WGS) entry which is preliminary data.</text>
</comment>
<organism evidence="10 11">
    <name type="scientific">Chaetoceros tenuissimus</name>
    <dbReference type="NCBI Taxonomy" id="426638"/>
    <lineage>
        <taxon>Eukaryota</taxon>
        <taxon>Sar</taxon>
        <taxon>Stramenopiles</taxon>
        <taxon>Ochrophyta</taxon>
        <taxon>Bacillariophyta</taxon>
        <taxon>Coscinodiscophyceae</taxon>
        <taxon>Chaetocerotophycidae</taxon>
        <taxon>Chaetocerotales</taxon>
        <taxon>Chaetocerotaceae</taxon>
        <taxon>Chaetoceros</taxon>
    </lineage>
</organism>
<proteinExistence type="inferred from homology"/>
<keyword evidence="6" id="KW-1015">Disulfide bond</keyword>
<dbReference type="SMART" id="SM00020">
    <property type="entry name" value="Tryp_SPc"/>
    <property type="match status" value="1"/>
</dbReference>
<keyword evidence="11" id="KW-1185">Reference proteome</keyword>
<evidence type="ECO:0000313" key="11">
    <source>
        <dbReference type="Proteomes" id="UP001054902"/>
    </source>
</evidence>
<accession>A0AAD3CH72</accession>
<dbReference type="FunFam" id="2.40.10.10:FF:000068">
    <property type="entry name" value="transmembrane protease serine 2"/>
    <property type="match status" value="1"/>
</dbReference>
<dbReference type="PROSITE" id="PS50240">
    <property type="entry name" value="TRYPSIN_DOM"/>
    <property type="match status" value="1"/>
</dbReference>
<keyword evidence="4 8" id="KW-0732">Signal</keyword>
<reference evidence="10 11" key="1">
    <citation type="journal article" date="2021" name="Sci. Rep.">
        <title>The genome of the diatom Chaetoceros tenuissimus carries an ancient integrated fragment of an extant virus.</title>
        <authorList>
            <person name="Hongo Y."/>
            <person name="Kimura K."/>
            <person name="Takaki Y."/>
            <person name="Yoshida Y."/>
            <person name="Baba S."/>
            <person name="Kobayashi G."/>
            <person name="Nagasaki K."/>
            <person name="Hano T."/>
            <person name="Tomaru Y."/>
        </authorList>
    </citation>
    <scope>NUCLEOTIDE SEQUENCE [LARGE SCALE GENOMIC DNA]</scope>
    <source>
        <strain evidence="10 11">NIES-3715</strain>
    </source>
</reference>
<evidence type="ECO:0000256" key="1">
    <source>
        <dbReference type="ARBA" id="ARBA00004613"/>
    </source>
</evidence>
<dbReference type="InterPro" id="IPR001314">
    <property type="entry name" value="Peptidase_S1A"/>
</dbReference>
<dbReference type="GO" id="GO:0004252">
    <property type="term" value="F:serine-type endopeptidase activity"/>
    <property type="evidence" value="ECO:0007669"/>
    <property type="project" value="InterPro"/>
</dbReference>
<dbReference type="Proteomes" id="UP001054902">
    <property type="component" value="Unassembled WGS sequence"/>
</dbReference>